<evidence type="ECO:0000256" key="1">
    <source>
        <dbReference type="ARBA" id="ARBA00009437"/>
    </source>
</evidence>
<dbReference type="InterPro" id="IPR005119">
    <property type="entry name" value="LysR_subst-bd"/>
</dbReference>
<evidence type="ECO:0000256" key="3">
    <source>
        <dbReference type="ARBA" id="ARBA00023125"/>
    </source>
</evidence>
<dbReference type="Gene3D" id="3.40.190.10">
    <property type="entry name" value="Periplasmic binding protein-like II"/>
    <property type="match status" value="2"/>
</dbReference>
<keyword evidence="4" id="KW-0804">Transcription</keyword>
<evidence type="ECO:0000313" key="6">
    <source>
        <dbReference type="EMBL" id="AJK50117.1"/>
    </source>
</evidence>
<evidence type="ECO:0000313" key="7">
    <source>
        <dbReference type="Proteomes" id="UP000031838"/>
    </source>
</evidence>
<proteinExistence type="inferred from homology"/>
<dbReference type="InterPro" id="IPR000847">
    <property type="entry name" value="LysR_HTH_N"/>
</dbReference>
<dbReference type="FunFam" id="1.10.10.10:FF:000001">
    <property type="entry name" value="LysR family transcriptional regulator"/>
    <property type="match status" value="1"/>
</dbReference>
<dbReference type="RefSeq" id="WP_042628430.1">
    <property type="nucleotide sequence ID" value="NZ_CP002581.1"/>
</dbReference>
<evidence type="ECO:0000256" key="4">
    <source>
        <dbReference type="ARBA" id="ARBA00023163"/>
    </source>
</evidence>
<dbReference type="InterPro" id="IPR036388">
    <property type="entry name" value="WH-like_DNA-bd_sf"/>
</dbReference>
<keyword evidence="7" id="KW-1185">Reference proteome</keyword>
<gene>
    <name evidence="6" type="ORF">BGL_2c20530</name>
</gene>
<dbReference type="PANTHER" id="PTHR30537">
    <property type="entry name" value="HTH-TYPE TRANSCRIPTIONAL REGULATOR"/>
    <property type="match status" value="1"/>
</dbReference>
<dbReference type="GO" id="GO:0003700">
    <property type="term" value="F:DNA-binding transcription factor activity"/>
    <property type="evidence" value="ECO:0007669"/>
    <property type="project" value="InterPro"/>
</dbReference>
<dbReference type="KEGG" id="bgp:BGL_2c20530"/>
<dbReference type="SUPFAM" id="SSF53850">
    <property type="entry name" value="Periplasmic binding protein-like II"/>
    <property type="match status" value="1"/>
</dbReference>
<protein>
    <submittedName>
        <fullName evidence="6">Transcriptional regulator, LysR family</fullName>
    </submittedName>
</protein>
<evidence type="ECO:0000256" key="2">
    <source>
        <dbReference type="ARBA" id="ARBA00023015"/>
    </source>
</evidence>
<dbReference type="HOGENOM" id="CLU_039613_37_0_4"/>
<evidence type="ECO:0000259" key="5">
    <source>
        <dbReference type="PROSITE" id="PS50931"/>
    </source>
</evidence>
<dbReference type="Proteomes" id="UP000031838">
    <property type="component" value="Chromosome 2"/>
</dbReference>
<dbReference type="CDD" id="cd08432">
    <property type="entry name" value="PBP2_GcdR_TrpI_HvrB_AmpR_like"/>
    <property type="match status" value="1"/>
</dbReference>
<dbReference type="AlphaFoldDB" id="A0A0B6RXL0"/>
<keyword evidence="3" id="KW-0238">DNA-binding</keyword>
<sequence length="305" mass="34387">MRISPLPPLQCLIAFEASVRHASFTRAAGELHLTQSAISRQIGQLEEFLGRALFLREPRALRLTVAGERYAGRIRALLEECSEATFEIMKRYGDLDLAIACSAGVGALWLTPRLGAFCSANPNINLRLIVRDSLTSLAPSEFDVGLYYLRDHCEPHLDARLLIEESVFPVCAPDYLGGRLLPPAELVDKTLLIHEDRQRPWMSWDEWFELSGVTIPKKRRMVVANHYPQLVQMAIYGHGLVLGWSQMIDHYLEQRQLVRATRESATNGGGYYIVTPNERSMNRAAALFTRWLTQQTAPNDLLISA</sequence>
<dbReference type="PRINTS" id="PR00039">
    <property type="entry name" value="HTHLYSR"/>
</dbReference>
<name>A0A0B6RXL0_BURPL</name>
<organism evidence="6 7">
    <name type="scientific">Burkholderia plantarii</name>
    <dbReference type="NCBI Taxonomy" id="41899"/>
    <lineage>
        <taxon>Bacteria</taxon>
        <taxon>Pseudomonadati</taxon>
        <taxon>Pseudomonadota</taxon>
        <taxon>Betaproteobacteria</taxon>
        <taxon>Burkholderiales</taxon>
        <taxon>Burkholderiaceae</taxon>
        <taxon>Burkholderia</taxon>
    </lineage>
</organism>
<dbReference type="InterPro" id="IPR058163">
    <property type="entry name" value="LysR-type_TF_proteobact-type"/>
</dbReference>
<keyword evidence="2" id="KW-0805">Transcription regulation</keyword>
<reference evidence="6 7" key="2">
    <citation type="journal article" date="2016" name="Appl. Microbiol. Biotechnol.">
        <title>Mutations improving production and secretion of extracellular lipase by Burkholderia glumae PG1.</title>
        <authorList>
            <person name="Knapp A."/>
            <person name="Voget S."/>
            <person name="Gao R."/>
            <person name="Zaburannyi N."/>
            <person name="Krysciak D."/>
            <person name="Breuer M."/>
            <person name="Hauer B."/>
            <person name="Streit W.R."/>
            <person name="Muller R."/>
            <person name="Daniel R."/>
            <person name="Jaeger K.E."/>
        </authorList>
    </citation>
    <scope>NUCLEOTIDE SEQUENCE [LARGE SCALE GENOMIC DNA]</scope>
    <source>
        <strain evidence="6 7">PG1</strain>
    </source>
</reference>
<dbReference type="SUPFAM" id="SSF46785">
    <property type="entry name" value="Winged helix' DNA-binding domain"/>
    <property type="match status" value="1"/>
</dbReference>
<dbReference type="Pfam" id="PF00126">
    <property type="entry name" value="HTH_1"/>
    <property type="match status" value="1"/>
</dbReference>
<dbReference type="PANTHER" id="PTHR30537:SF5">
    <property type="entry name" value="HTH-TYPE TRANSCRIPTIONAL ACTIVATOR TTDR-RELATED"/>
    <property type="match status" value="1"/>
</dbReference>
<dbReference type="GO" id="GO:0003677">
    <property type="term" value="F:DNA binding"/>
    <property type="evidence" value="ECO:0007669"/>
    <property type="project" value="UniProtKB-KW"/>
</dbReference>
<dbReference type="InterPro" id="IPR036390">
    <property type="entry name" value="WH_DNA-bd_sf"/>
</dbReference>
<comment type="similarity">
    <text evidence="1">Belongs to the LysR transcriptional regulatory family.</text>
</comment>
<dbReference type="EMBL" id="CP002581">
    <property type="protein sequence ID" value="AJK50117.1"/>
    <property type="molecule type" value="Genomic_DNA"/>
</dbReference>
<dbReference type="Pfam" id="PF03466">
    <property type="entry name" value="LysR_substrate"/>
    <property type="match status" value="1"/>
</dbReference>
<accession>A0A0B6RXL0</accession>
<dbReference type="PROSITE" id="PS50931">
    <property type="entry name" value="HTH_LYSR"/>
    <property type="match status" value="1"/>
</dbReference>
<reference evidence="7" key="1">
    <citation type="submission" date="2011-03" db="EMBL/GenBank/DDBJ databases">
        <authorList>
            <person name="Voget S."/>
            <person name="Streit W.R."/>
            <person name="Jaeger K.E."/>
            <person name="Daniel R."/>
        </authorList>
    </citation>
    <scope>NUCLEOTIDE SEQUENCE [LARGE SCALE GENOMIC DNA]</scope>
    <source>
        <strain evidence="7">PG1</strain>
    </source>
</reference>
<feature type="domain" description="HTH lysR-type" evidence="5">
    <location>
        <begin position="7"/>
        <end position="64"/>
    </location>
</feature>
<dbReference type="Gene3D" id="1.10.10.10">
    <property type="entry name" value="Winged helix-like DNA-binding domain superfamily/Winged helix DNA-binding domain"/>
    <property type="match status" value="1"/>
</dbReference>